<comment type="catalytic activity">
    <reaction evidence="2">
        <text>a quinone + NADH + 5 H(+)(in) = a quinol + NAD(+) + 4 H(+)(out)</text>
        <dbReference type="Rhea" id="RHEA:57888"/>
        <dbReference type="ChEBI" id="CHEBI:15378"/>
        <dbReference type="ChEBI" id="CHEBI:24646"/>
        <dbReference type="ChEBI" id="CHEBI:57540"/>
        <dbReference type="ChEBI" id="CHEBI:57945"/>
        <dbReference type="ChEBI" id="CHEBI:132124"/>
    </reaction>
</comment>
<dbReference type="Proteomes" id="UP000306236">
    <property type="component" value="Unassembled WGS sequence"/>
</dbReference>
<feature type="transmembrane region" description="Helical" evidence="2">
    <location>
        <begin position="144"/>
        <end position="167"/>
    </location>
</feature>
<dbReference type="GO" id="GO:0048038">
    <property type="term" value="F:quinone binding"/>
    <property type="evidence" value="ECO:0007669"/>
    <property type="project" value="UniProtKB-UniRule"/>
</dbReference>
<feature type="region of interest" description="Disordered" evidence="3">
    <location>
        <begin position="200"/>
        <end position="220"/>
    </location>
</feature>
<feature type="transmembrane region" description="Helical" evidence="2">
    <location>
        <begin position="55"/>
        <end position="79"/>
    </location>
</feature>
<evidence type="ECO:0000313" key="5">
    <source>
        <dbReference type="Proteomes" id="UP000306236"/>
    </source>
</evidence>
<dbReference type="GO" id="GO:0008137">
    <property type="term" value="F:NADH dehydrogenase (ubiquinone) activity"/>
    <property type="evidence" value="ECO:0007669"/>
    <property type="project" value="UniProtKB-UniRule"/>
</dbReference>
<evidence type="ECO:0000256" key="2">
    <source>
        <dbReference type="RuleBase" id="RU004429"/>
    </source>
</evidence>
<keyword evidence="2" id="KW-1133">Transmembrane helix</keyword>
<organism evidence="4 5">
    <name type="scientific">Lampropedia aestuarii</name>
    <dbReference type="NCBI Taxonomy" id="2562762"/>
    <lineage>
        <taxon>Bacteria</taxon>
        <taxon>Pseudomonadati</taxon>
        <taxon>Pseudomonadota</taxon>
        <taxon>Betaproteobacteria</taxon>
        <taxon>Burkholderiales</taxon>
        <taxon>Comamonadaceae</taxon>
        <taxon>Lampropedia</taxon>
    </lineage>
</organism>
<keyword evidence="4" id="KW-0560">Oxidoreductase</keyword>
<dbReference type="RefSeq" id="WP_136404680.1">
    <property type="nucleotide sequence ID" value="NZ_JARXRQ010000004.1"/>
</dbReference>
<evidence type="ECO:0000256" key="1">
    <source>
        <dbReference type="ARBA" id="ARBA00005698"/>
    </source>
</evidence>
<proteinExistence type="inferred from homology"/>
<dbReference type="NCBIfam" id="NF005164">
    <property type="entry name" value="PRK06638.1-4"/>
    <property type="match status" value="1"/>
</dbReference>
<dbReference type="PANTHER" id="PTHR33269:SF17">
    <property type="entry name" value="NADH-UBIQUINONE OXIDOREDUCTASE CHAIN 6"/>
    <property type="match status" value="1"/>
</dbReference>
<comment type="function">
    <text evidence="2">NDH-1 shuttles electrons from NADH, via FMN and iron-sulfur (Fe-S) centers, to quinones in the respiratory chain. Couples the redox reaction to proton translocation (for every two electrons transferred, four hydrogen ions are translocated across the cytoplasmic membrane), and thus conserves the redox energy in a proton gradient.</text>
</comment>
<comment type="subcellular location">
    <subcellularLocation>
        <location evidence="2">Cell membrane</location>
        <topology evidence="2">Multi-pass membrane protein</topology>
    </subcellularLocation>
</comment>
<gene>
    <name evidence="4" type="ORF">E8K88_00480</name>
</gene>
<dbReference type="GO" id="GO:0016491">
    <property type="term" value="F:oxidoreductase activity"/>
    <property type="evidence" value="ECO:0007669"/>
    <property type="project" value="UniProtKB-KW"/>
</dbReference>
<dbReference type="GO" id="GO:0005886">
    <property type="term" value="C:plasma membrane"/>
    <property type="evidence" value="ECO:0007669"/>
    <property type="project" value="UniProtKB-SubCell"/>
</dbReference>
<dbReference type="EC" id="7.1.1.-" evidence="2"/>
<accession>A0A4S5BYM4</accession>
<name>A0A4S5BYM4_9BURK</name>
<keyword evidence="5" id="KW-1185">Reference proteome</keyword>
<dbReference type="InterPro" id="IPR001457">
    <property type="entry name" value="NADH_UbQ/plastoQ_OxRdtase_su6"/>
</dbReference>
<comment type="caution">
    <text evidence="4">The sequence shown here is derived from an EMBL/GenBank/DDBJ whole genome shotgun (WGS) entry which is preliminary data.</text>
</comment>
<evidence type="ECO:0000313" key="4">
    <source>
        <dbReference type="EMBL" id="THJ36421.1"/>
    </source>
</evidence>
<protein>
    <recommendedName>
        <fullName evidence="2">NADH-quinone oxidoreductase subunit J</fullName>
        <ecNumber evidence="2">7.1.1.-</ecNumber>
    </recommendedName>
</protein>
<dbReference type="Pfam" id="PF00499">
    <property type="entry name" value="Oxidored_q3"/>
    <property type="match status" value="1"/>
</dbReference>
<keyword evidence="2" id="KW-0520">NAD</keyword>
<evidence type="ECO:0000256" key="3">
    <source>
        <dbReference type="SAM" id="MobiDB-lite"/>
    </source>
</evidence>
<feature type="transmembrane region" description="Helical" evidence="2">
    <location>
        <begin position="6"/>
        <end position="24"/>
    </location>
</feature>
<dbReference type="Gene3D" id="1.20.120.1200">
    <property type="entry name" value="NADH-ubiquinone/plastoquinone oxidoreductase chain 6, subunit NuoJ"/>
    <property type="match status" value="1"/>
</dbReference>
<dbReference type="InterPro" id="IPR042106">
    <property type="entry name" value="Nuo/plastoQ_OxRdtase_6_NuoJ"/>
</dbReference>
<keyword evidence="2" id="KW-0812">Transmembrane</keyword>
<feature type="transmembrane region" description="Helical" evidence="2">
    <location>
        <begin position="91"/>
        <end position="114"/>
    </location>
</feature>
<dbReference type="AlphaFoldDB" id="A0A4S5BYM4"/>
<dbReference type="EMBL" id="SSWX01000001">
    <property type="protein sequence ID" value="THJ36421.1"/>
    <property type="molecule type" value="Genomic_DNA"/>
</dbReference>
<dbReference type="PANTHER" id="PTHR33269">
    <property type="entry name" value="NADH-UBIQUINONE OXIDOREDUCTASE CHAIN 6"/>
    <property type="match status" value="1"/>
</dbReference>
<comment type="similarity">
    <text evidence="1 2">Belongs to the complex I subunit 6 family.</text>
</comment>
<keyword evidence="2" id="KW-0874">Quinone</keyword>
<keyword evidence="2" id="KW-0472">Membrane</keyword>
<dbReference type="OrthoDB" id="5295927at2"/>
<reference evidence="4 5" key="1">
    <citation type="submission" date="2019-04" db="EMBL/GenBank/DDBJ databases">
        <title>Lampropedia sp YIM MLB12 draf genome.</title>
        <authorList>
            <person name="Wang Y.-X."/>
        </authorList>
    </citation>
    <scope>NUCLEOTIDE SEQUENCE [LARGE SCALE GENOMIC DNA]</scope>
    <source>
        <strain evidence="4 5">YIM MLB12</strain>
    </source>
</reference>
<sequence length="220" mass="24347">MDVRTIFFYLFAAVLLFSAVRVITARNPVHAVLYLIFAFSQAAGIWLLMRAEFLAILLVMVYLGAVMVLFLFVVMMLDIRIERLQGSLKKHLPLALLIFAVIVGQMIAVLWIGFPSTDAAGELIAINPDYNNTKELGILMYTEYVLPVQVAGVILLVGMIAAIALTLRKREDNKMTDPALQIAVKAKDRVRIVKMAAVKKAEPVESTQTQSDAVQGEVKP</sequence>
<feature type="transmembrane region" description="Helical" evidence="2">
    <location>
        <begin position="31"/>
        <end position="49"/>
    </location>
</feature>
<keyword evidence="2" id="KW-1003">Cell membrane</keyword>